<name>A0A2R5GY74_9STRA</name>
<keyword evidence="3" id="KW-1185">Reference proteome</keyword>
<feature type="domain" description="CSN8/PSMD8/EIF3K" evidence="1">
    <location>
        <begin position="115"/>
        <end position="194"/>
    </location>
</feature>
<evidence type="ECO:0000313" key="2">
    <source>
        <dbReference type="EMBL" id="GBG33673.1"/>
    </source>
</evidence>
<dbReference type="AlphaFoldDB" id="A0A2R5GY74"/>
<reference evidence="2 3" key="1">
    <citation type="submission" date="2017-12" db="EMBL/GenBank/DDBJ databases">
        <title>Sequencing, de novo assembly and annotation of complete genome of a new Thraustochytrid species, strain FCC1311.</title>
        <authorList>
            <person name="Sedici K."/>
            <person name="Godart F."/>
            <person name="Aiese Cigliano R."/>
            <person name="Sanseverino W."/>
            <person name="Barakat M."/>
            <person name="Ortet P."/>
            <person name="Marechal E."/>
            <person name="Cagnac O."/>
            <person name="Amato A."/>
        </authorList>
    </citation>
    <scope>NUCLEOTIDE SEQUENCE [LARGE SCALE GENOMIC DNA]</scope>
</reference>
<evidence type="ECO:0000259" key="1">
    <source>
        <dbReference type="Pfam" id="PF10075"/>
    </source>
</evidence>
<dbReference type="InParanoid" id="A0A2R5GY74"/>
<comment type="caution">
    <text evidence="2">The sequence shown here is derived from an EMBL/GenBank/DDBJ whole genome shotgun (WGS) entry which is preliminary data.</text>
</comment>
<dbReference type="Proteomes" id="UP000241890">
    <property type="component" value="Unassembled WGS sequence"/>
</dbReference>
<gene>
    <name evidence="2" type="ORF">FCC1311_098962</name>
</gene>
<dbReference type="EMBL" id="BEYU01000165">
    <property type="protein sequence ID" value="GBG33673.1"/>
    <property type="molecule type" value="Genomic_DNA"/>
</dbReference>
<accession>A0A2R5GY74</accession>
<evidence type="ECO:0000313" key="3">
    <source>
        <dbReference type="Proteomes" id="UP000241890"/>
    </source>
</evidence>
<organism evidence="2 3">
    <name type="scientific">Hondaea fermentalgiana</name>
    <dbReference type="NCBI Taxonomy" id="2315210"/>
    <lineage>
        <taxon>Eukaryota</taxon>
        <taxon>Sar</taxon>
        <taxon>Stramenopiles</taxon>
        <taxon>Bigyra</taxon>
        <taxon>Labyrinthulomycetes</taxon>
        <taxon>Thraustochytrida</taxon>
        <taxon>Thraustochytriidae</taxon>
        <taxon>Hondaea</taxon>
    </lineage>
</organism>
<proteinExistence type="predicted"/>
<dbReference type="Pfam" id="PF10075">
    <property type="entry name" value="CSN8_PSD8_EIF3K"/>
    <property type="match status" value="1"/>
</dbReference>
<sequence length="278" mass="29764">MEAPRQRVTQALHALPDKVESEDLASIGLAAARLVAACTRLEAAAYAKLGDCCALDTEGANEEDIDASAVLQDLLPLYILALCLDGEPENARFAYLRAESCTNAVSAWPDAGPAVAAAQALMRHQYAALFRTLENTTWHGEAAKVAAALAAKTRRSVWDTFRRSHARITSLALAKQLGLPEKEALEQARAQGWHQVPLAADVMETEASLVVLERAEQPEDHADVLNAQEAAARATSRIQSLVEKVLTLEQPASFDTRGVVEATLSSTTPSSNNRQGSG</sequence>
<protein>
    <recommendedName>
        <fullName evidence="1">CSN8/PSMD8/EIF3K domain-containing protein</fullName>
    </recommendedName>
</protein>
<dbReference type="InterPro" id="IPR033464">
    <property type="entry name" value="CSN8_PSD8_EIF3K"/>
</dbReference>